<protein>
    <recommendedName>
        <fullName evidence="3">CBM6 domain-containing protein</fullName>
    </recommendedName>
</protein>
<accession>A0A0M2GX56</accession>
<dbReference type="PATRIC" id="fig|284040.3.peg.4828"/>
<comment type="caution">
    <text evidence="1">The sequence shown here is derived from an EMBL/GenBank/DDBJ whole genome shotgun (WGS) entry which is preliminary data.</text>
</comment>
<dbReference type="EMBL" id="JYJH01000004">
    <property type="protein sequence ID" value="KJK40228.1"/>
    <property type="molecule type" value="Genomic_DNA"/>
</dbReference>
<reference evidence="2" key="1">
    <citation type="submission" date="2015-02" db="EMBL/GenBank/DDBJ databases">
        <authorList>
            <person name="Ju K.-S."/>
            <person name="Doroghazi J.R."/>
            <person name="Metcalf W."/>
        </authorList>
    </citation>
    <scope>NUCLEOTIDE SEQUENCE [LARGE SCALE GENOMIC DNA]</scope>
    <source>
        <strain evidence="2">NRRL B-16380</strain>
    </source>
</reference>
<dbReference type="AlphaFoldDB" id="A0A0M2GX56"/>
<sequence length="128" mass="12902">MGYKVHSVDGRAGEVDTSTARTYSKEVRVASGTAGTYQLFKVPAAANVIAVRAYRTGGTGGTVQVKKGASDVLASPMATSTDAWAGNTTVQNASCAAGDNISVVLASPAGSPTEILVQVDLRTAVPAS</sequence>
<evidence type="ECO:0000313" key="2">
    <source>
        <dbReference type="Proteomes" id="UP000034786"/>
    </source>
</evidence>
<gene>
    <name evidence="1" type="ORF">UK15_07705</name>
</gene>
<proteinExistence type="predicted"/>
<name>A0A0M2GX56_9ACTN</name>
<dbReference type="STRING" id="284040.UK15_07705"/>
<evidence type="ECO:0008006" key="3">
    <source>
        <dbReference type="Google" id="ProtNLM"/>
    </source>
</evidence>
<dbReference type="Proteomes" id="UP000034786">
    <property type="component" value="Unassembled WGS sequence"/>
</dbReference>
<evidence type="ECO:0000313" key="1">
    <source>
        <dbReference type="EMBL" id="KJK40228.1"/>
    </source>
</evidence>
<keyword evidence="2" id="KW-1185">Reference proteome</keyword>
<organism evidence="1 2">
    <name type="scientific">Streptomyces variegatus</name>
    <dbReference type="NCBI Taxonomy" id="284040"/>
    <lineage>
        <taxon>Bacteria</taxon>
        <taxon>Bacillati</taxon>
        <taxon>Actinomycetota</taxon>
        <taxon>Actinomycetes</taxon>
        <taxon>Kitasatosporales</taxon>
        <taxon>Streptomycetaceae</taxon>
        <taxon>Streptomyces</taxon>
    </lineage>
</organism>
<dbReference type="RefSeq" id="WP_031137632.1">
    <property type="nucleotide sequence ID" value="NZ_JYJH01000004.1"/>
</dbReference>